<dbReference type="InterPro" id="IPR027417">
    <property type="entry name" value="P-loop_NTPase"/>
</dbReference>
<evidence type="ECO:0000313" key="3">
    <source>
        <dbReference type="EMBL" id="EFB34014.1"/>
    </source>
</evidence>
<dbReference type="HOGENOM" id="CLU_041527_1_0_10"/>
<dbReference type="Pfam" id="PF13173">
    <property type="entry name" value="AAA_14"/>
    <property type="match status" value="1"/>
</dbReference>
<sequence length="425" mass="49374">MRKSAKIFPVMIVNRDKYLQELVSSRHNGLVKIITGMRRCGKSFLLFRLFKRFLEDDGVMPDHIIEMAFDDYAFKEFRNPDKFYKYVKEKINDDQPYYILLDEVQMLDEFEDVLNGLLHIPNADVYVTGSNARFLSKDIITEFRGRGYQIHVSPLSFAEFMTVYDGDKQDGWNEYLLYGGLPPVVLQKTEEEKVRLLNSLLTETYMIDVINRNKIKNNAELNDLFKILASGIGGLTNPQRLANTFQSVKNVSISSATIKKYIEYLADAFLLEPCNRYDVKGRKYIGTPLKYYFSDLGIRNALLGFRQQEKTHLMENAIYNELRYRGYSVDIGNVKINGVDEKGTKVRRMLEVDFVCNQGYKRCYIQSALSLPDKEKTKQELASLLRIDDSFMKYVITGDLIKKYQNDDGIVFMDVFDFLLDKDSI</sequence>
<keyword evidence="4" id="KW-1185">Reference proteome</keyword>
<dbReference type="Pfam" id="PF13635">
    <property type="entry name" value="DUF4143"/>
    <property type="match status" value="1"/>
</dbReference>
<evidence type="ECO:0000313" key="4">
    <source>
        <dbReference type="Proteomes" id="UP000004477"/>
    </source>
</evidence>
<evidence type="ECO:0000259" key="1">
    <source>
        <dbReference type="Pfam" id="PF13173"/>
    </source>
</evidence>
<dbReference type="PANTHER" id="PTHR33295">
    <property type="entry name" value="ATPASE"/>
    <property type="match status" value="1"/>
</dbReference>
<dbReference type="PANTHER" id="PTHR33295:SF18">
    <property type="entry name" value="AAA+ ATPASE DOMAIN-CONTAINING PROTEIN"/>
    <property type="match status" value="1"/>
</dbReference>
<gene>
    <name evidence="3" type="ORF">PREVCOP_06580</name>
</gene>
<dbReference type="InterPro" id="IPR025420">
    <property type="entry name" value="DUF4143"/>
</dbReference>
<comment type="caution">
    <text evidence="3">The sequence shown here is derived from an EMBL/GenBank/DDBJ whole genome shotgun (WGS) entry which is preliminary data.</text>
</comment>
<dbReference type="InterPro" id="IPR041682">
    <property type="entry name" value="AAA_14"/>
</dbReference>
<dbReference type="EMBL" id="ACBX02000049">
    <property type="protein sequence ID" value="EFB34014.1"/>
    <property type="molecule type" value="Genomic_DNA"/>
</dbReference>
<dbReference type="SUPFAM" id="SSF52540">
    <property type="entry name" value="P-loop containing nucleoside triphosphate hydrolases"/>
    <property type="match status" value="1"/>
</dbReference>
<dbReference type="PaxDb" id="537011-PREVCOP_06580"/>
<feature type="domain" description="AAA" evidence="1">
    <location>
        <begin position="31"/>
        <end position="161"/>
    </location>
</feature>
<evidence type="ECO:0008006" key="5">
    <source>
        <dbReference type="Google" id="ProtNLM"/>
    </source>
</evidence>
<dbReference type="AlphaFoldDB" id="D1PH60"/>
<organism evidence="3 4">
    <name type="scientific">Segatella copri DSM 18205</name>
    <dbReference type="NCBI Taxonomy" id="537011"/>
    <lineage>
        <taxon>Bacteria</taxon>
        <taxon>Pseudomonadati</taxon>
        <taxon>Bacteroidota</taxon>
        <taxon>Bacteroidia</taxon>
        <taxon>Bacteroidales</taxon>
        <taxon>Prevotellaceae</taxon>
        <taxon>Segatella</taxon>
    </lineage>
</organism>
<reference evidence="3" key="1">
    <citation type="submission" date="2009-11" db="EMBL/GenBank/DDBJ databases">
        <authorList>
            <person name="Weinstock G."/>
            <person name="Sodergren E."/>
            <person name="Clifton S."/>
            <person name="Fulton L."/>
            <person name="Fulton B."/>
            <person name="Courtney L."/>
            <person name="Fronick C."/>
            <person name="Harrison M."/>
            <person name="Strong C."/>
            <person name="Farmer C."/>
            <person name="Delahaunty K."/>
            <person name="Markovic C."/>
            <person name="Hall O."/>
            <person name="Minx P."/>
            <person name="Tomlinson C."/>
            <person name="Mitreva M."/>
            <person name="Nelson J."/>
            <person name="Hou S."/>
            <person name="Wollam A."/>
            <person name="Pepin K.H."/>
            <person name="Johnson M."/>
            <person name="Bhonagiri V."/>
            <person name="Nash W.E."/>
            <person name="Warren W."/>
            <person name="Chinwalla A."/>
            <person name="Mardis E.R."/>
            <person name="Wilson R.K."/>
        </authorList>
    </citation>
    <scope>NUCLEOTIDE SEQUENCE [LARGE SCALE GENOMIC DNA]</scope>
    <source>
        <strain evidence="3">DSM 18205</strain>
    </source>
</reference>
<feature type="domain" description="DUF4143" evidence="2">
    <location>
        <begin position="208"/>
        <end position="366"/>
    </location>
</feature>
<accession>D1PH60</accession>
<name>D1PH60_9BACT</name>
<dbReference type="Proteomes" id="UP000004477">
    <property type="component" value="Unassembled WGS sequence"/>
</dbReference>
<proteinExistence type="predicted"/>
<evidence type="ECO:0000259" key="2">
    <source>
        <dbReference type="Pfam" id="PF13635"/>
    </source>
</evidence>
<protein>
    <recommendedName>
        <fullName evidence="5">ATP-binding protein</fullName>
    </recommendedName>
</protein>